<accession>A0A674JQG2</accession>
<evidence type="ECO:0000313" key="3">
    <source>
        <dbReference type="Ensembl" id="ENSTMTP00000022237.1"/>
    </source>
</evidence>
<dbReference type="GeneTree" id="ENSGT00980000198692"/>
<dbReference type="AlphaFoldDB" id="A0A674JQG2"/>
<evidence type="ECO:0000256" key="2">
    <source>
        <dbReference type="SAM" id="SignalP"/>
    </source>
</evidence>
<organism evidence="3 4">
    <name type="scientific">Terrapene triunguis</name>
    <name type="common">Three-toed box turtle</name>
    <dbReference type="NCBI Taxonomy" id="2587831"/>
    <lineage>
        <taxon>Eukaryota</taxon>
        <taxon>Metazoa</taxon>
        <taxon>Chordata</taxon>
        <taxon>Craniata</taxon>
        <taxon>Vertebrata</taxon>
        <taxon>Euteleostomi</taxon>
        <taxon>Archelosauria</taxon>
        <taxon>Testudinata</taxon>
        <taxon>Testudines</taxon>
        <taxon>Cryptodira</taxon>
        <taxon>Durocryptodira</taxon>
        <taxon>Testudinoidea</taxon>
        <taxon>Emydidae</taxon>
        <taxon>Terrapene</taxon>
    </lineage>
</organism>
<evidence type="ECO:0000313" key="4">
    <source>
        <dbReference type="Proteomes" id="UP000472274"/>
    </source>
</evidence>
<protein>
    <submittedName>
        <fullName evidence="3">Uncharacterized protein</fullName>
    </submittedName>
</protein>
<reference evidence="3" key="2">
    <citation type="submission" date="2025-09" db="UniProtKB">
        <authorList>
            <consortium name="Ensembl"/>
        </authorList>
    </citation>
    <scope>IDENTIFICATION</scope>
</reference>
<name>A0A674JQG2_9SAUR</name>
<reference evidence="3" key="1">
    <citation type="submission" date="2025-08" db="UniProtKB">
        <authorList>
            <consortium name="Ensembl"/>
        </authorList>
    </citation>
    <scope>IDENTIFICATION</scope>
</reference>
<feature type="region of interest" description="Disordered" evidence="1">
    <location>
        <begin position="107"/>
        <end position="130"/>
    </location>
</feature>
<feature type="chain" id="PRO_5025400785" evidence="2">
    <location>
        <begin position="24"/>
        <end position="199"/>
    </location>
</feature>
<keyword evidence="4" id="KW-1185">Reference proteome</keyword>
<dbReference type="Proteomes" id="UP000472274">
    <property type="component" value="Unplaced"/>
</dbReference>
<keyword evidence="2" id="KW-0732">Signal</keyword>
<dbReference type="Ensembl" id="ENSTMTT00000023031.1">
    <property type="protein sequence ID" value="ENSTMTP00000022237.1"/>
    <property type="gene ID" value="ENSTMTG00000016247.1"/>
</dbReference>
<feature type="compositionally biased region" description="Pro residues" evidence="1">
    <location>
        <begin position="113"/>
        <end position="127"/>
    </location>
</feature>
<evidence type="ECO:0000256" key="1">
    <source>
        <dbReference type="SAM" id="MobiDB-lite"/>
    </source>
</evidence>
<dbReference type="InParanoid" id="A0A674JQG2"/>
<sequence>PWCRESKRAARLLLCRLLAACEASRLAGGLQWPAGPGGQEGWGEAAPAGGAGRLGRAEAMMPVQRLICFCRYFLWFTFLLDLTGLSRASLMLLDAESMKLSRSLVASLKSPGSSPPPTPPPPPPRRAAPPSSIAACTAIAARLLCPWPLLQLLVRSAPGQGSYFLPLVKGCPLWPQCVCSSTKGSALKSLFLKFDFIFQ</sequence>
<proteinExistence type="predicted"/>
<feature type="signal peptide" evidence="2">
    <location>
        <begin position="1"/>
        <end position="23"/>
    </location>
</feature>